<dbReference type="InterPro" id="IPR020049">
    <property type="entry name" value="Major_capsid-like"/>
</dbReference>
<name>A0A7X3H3G7_9GAMM</name>
<dbReference type="AlphaFoldDB" id="A0A7X3H3G7"/>
<protein>
    <submittedName>
        <fullName evidence="1">DUF2184 domain-containing protein</fullName>
    </submittedName>
</protein>
<proteinExistence type="predicted"/>
<dbReference type="Proteomes" id="UP000461288">
    <property type="component" value="Unassembled WGS sequence"/>
</dbReference>
<gene>
    <name evidence="1" type="ORF">GO594_01685</name>
</gene>
<evidence type="ECO:0000313" key="2">
    <source>
        <dbReference type="Proteomes" id="UP000461288"/>
    </source>
</evidence>
<accession>A0A7X3H3G7</accession>
<comment type="caution">
    <text evidence="1">The sequence shown here is derived from an EMBL/GenBank/DDBJ whole genome shotgun (WGS) entry which is preliminary data.</text>
</comment>
<organism evidence="1 2">
    <name type="scientific">Metapseudomonas otitidis</name>
    <dbReference type="NCBI Taxonomy" id="319939"/>
    <lineage>
        <taxon>Bacteria</taxon>
        <taxon>Pseudomonadati</taxon>
        <taxon>Pseudomonadota</taxon>
        <taxon>Gammaproteobacteria</taxon>
        <taxon>Pseudomonadales</taxon>
        <taxon>Pseudomonadaceae</taxon>
        <taxon>Metapseudomonas</taxon>
    </lineage>
</organism>
<dbReference type="RefSeq" id="WP_160479563.1">
    <property type="nucleotide sequence ID" value="NZ_WTFN01000003.1"/>
</dbReference>
<sequence>MSNLILPRAIKRAHTRDGLMTFDAATIDSTGVFLIGELERLDQTLHGPLASVTWSRDILLREDVSIADELSSFTNSTFAAVGGTSPNGKAWIGKDSSAIASLALDIGKTAQPLPLWGMELSWTLPELASAQQLGRPVDSQKYEGMQLKYNMDIDEQVYIGDSELGYTGLVNGTPVTNVSNAVTGNWGTATPDQILADVNELLNSVWAASGFAVCPRELRIDPLNYGRLVSRIVSSAGNISILEYLRINSLSNAVNGQPLNIQPLKWLTGRGTSSTNRMVAYTNEKDRVRFPLVPLQRTPLEYRGIRQITTYYGRLGVVEFVYPETIGYRDGV</sequence>
<dbReference type="Pfam" id="PF09950">
    <property type="entry name" value="Major_capside"/>
    <property type="match status" value="1"/>
</dbReference>
<dbReference type="EMBL" id="WTFN01000003">
    <property type="protein sequence ID" value="MWK54677.1"/>
    <property type="molecule type" value="Genomic_DNA"/>
</dbReference>
<dbReference type="PIRSF" id="PIRSF029202">
    <property type="entry name" value="UCP029202"/>
    <property type="match status" value="1"/>
</dbReference>
<evidence type="ECO:0000313" key="1">
    <source>
        <dbReference type="EMBL" id="MWK54677.1"/>
    </source>
</evidence>
<reference evidence="1 2" key="1">
    <citation type="submission" date="2019-12" db="EMBL/GenBank/DDBJ databases">
        <title>Draft genome sequence of Pseudomonas otitidis recovered from a chicken carcass.</title>
        <authorList>
            <person name="Vieira T.R."/>
            <person name="Oliviera E.F.C."/>
            <person name="Silva N.M.V."/>
            <person name="Sambrano G.E."/>
            <person name="Cibulski S.P."/>
            <person name="Cardoso M.R.I."/>
        </authorList>
    </citation>
    <scope>NUCLEOTIDE SEQUENCE [LARGE SCALE GENOMIC DNA]</scope>
    <source>
        <strain evidence="1 2">25_K</strain>
    </source>
</reference>